<dbReference type="GeneID" id="132710656"/>
<feature type="region of interest" description="Disordered" evidence="1">
    <location>
        <begin position="1"/>
        <end position="82"/>
    </location>
</feature>
<dbReference type="RefSeq" id="XP_060543266.1">
    <property type="nucleotide sequence ID" value="XM_060687283.1"/>
</dbReference>
<sequence length="621" mass="66590">MPKALSKSSSSPQPPAPSSPPPVTVPHSPTPDQLSLQDCPVTISEENLWGPGSVPQQPPPDPATVQVVHSSDSVHARSLDPLVPADQLQQMIEAAVQKSLAARSGLSSRQGSVREPSPFSAGRSDEGCSHSVRSASPTSSHYSHPSAFIDEGDPDSDLSEDENLPPDQPAFTGLFPQALFKSLLFKAVNTARLSSPNADPVPPQSSSGALDLMFAEPARPITSVPTPPLFLDVVKRQWESPASAPLPSSNDKRNFQVSSDLETLLQIPSVDAPVAALLPNSNVPGEPDEGFRPEERRSDQVLQKAFQSSSWAIKATTTASFFNRTTLLWLRQLQEKLAPGDTRIRQDLNKIVAAVQFSADSTLNAARFSTKSLASAVTARRLLYLRHWQADARHKWRLASVPFKGTKLFGDALDPFLTETRDKKKVLAAVFRRGAPRFSPYPSRSYSREGWQRHFIEADPSSSCGTKIPPVVALPRSLGLLLPRALEGGGDFRCQSPGLGSPLSRSTGSRDLDTFGSSTSHQLAGAEGRVPSSKVLPPSGLQDPRPRPHGQCRGKGSFEQTGGHQVEVSSNPGCRVGRLVRTPPVFPSGGTHLRGTECSSGLVESSADRQRGMVSPPAPLP</sequence>
<feature type="domain" description="Lamina-associated polypeptide 2 alpha C-terminal" evidence="2">
    <location>
        <begin position="229"/>
        <end position="412"/>
    </location>
</feature>
<evidence type="ECO:0000259" key="2">
    <source>
        <dbReference type="Pfam" id="PF11560"/>
    </source>
</evidence>
<gene>
    <name evidence="4" type="primary">LOC132710656</name>
</gene>
<feature type="region of interest" description="Disordered" evidence="1">
    <location>
        <begin position="491"/>
        <end position="567"/>
    </location>
</feature>
<feature type="compositionally biased region" description="Pro residues" evidence="1">
    <location>
        <begin position="12"/>
        <end position="24"/>
    </location>
</feature>
<name>A0ABM3Z4G6_PANGU</name>
<organism evidence="3 4">
    <name type="scientific">Pantherophis guttatus</name>
    <name type="common">Corn snake</name>
    <name type="synonym">Elaphe guttata</name>
    <dbReference type="NCBI Taxonomy" id="94885"/>
    <lineage>
        <taxon>Eukaryota</taxon>
        <taxon>Metazoa</taxon>
        <taxon>Chordata</taxon>
        <taxon>Craniata</taxon>
        <taxon>Vertebrata</taxon>
        <taxon>Euteleostomi</taxon>
        <taxon>Lepidosauria</taxon>
        <taxon>Squamata</taxon>
        <taxon>Bifurcata</taxon>
        <taxon>Unidentata</taxon>
        <taxon>Episquamata</taxon>
        <taxon>Toxicofera</taxon>
        <taxon>Serpentes</taxon>
        <taxon>Colubroidea</taxon>
        <taxon>Colubridae</taxon>
        <taxon>Colubrinae</taxon>
        <taxon>Pantherophis</taxon>
    </lineage>
</organism>
<feature type="compositionally biased region" description="Low complexity" evidence="1">
    <location>
        <begin position="1"/>
        <end position="11"/>
    </location>
</feature>
<evidence type="ECO:0000256" key="1">
    <source>
        <dbReference type="SAM" id="MobiDB-lite"/>
    </source>
</evidence>
<feature type="region of interest" description="Disordered" evidence="1">
    <location>
        <begin position="98"/>
        <end position="171"/>
    </location>
</feature>
<dbReference type="InterPro" id="IPR021623">
    <property type="entry name" value="LAP2alpha_C"/>
</dbReference>
<feature type="region of interest" description="Disordered" evidence="1">
    <location>
        <begin position="584"/>
        <end position="621"/>
    </location>
</feature>
<evidence type="ECO:0000313" key="4">
    <source>
        <dbReference type="RefSeq" id="XP_060543266.1"/>
    </source>
</evidence>
<proteinExistence type="predicted"/>
<dbReference type="Gene3D" id="1.10.287.3160">
    <property type="match status" value="1"/>
</dbReference>
<dbReference type="Pfam" id="PF11560">
    <property type="entry name" value="LAP2alpha"/>
    <property type="match status" value="1"/>
</dbReference>
<reference evidence="4" key="1">
    <citation type="submission" date="2025-08" db="UniProtKB">
        <authorList>
            <consortium name="RefSeq"/>
        </authorList>
    </citation>
    <scope>IDENTIFICATION</scope>
    <source>
        <tissue evidence="4">Blood</tissue>
    </source>
</reference>
<dbReference type="Proteomes" id="UP001652622">
    <property type="component" value="Unplaced"/>
</dbReference>
<accession>A0ABM3Z4G6</accession>
<feature type="compositionally biased region" description="Polar residues" evidence="1">
    <location>
        <begin position="131"/>
        <end position="143"/>
    </location>
</feature>
<keyword evidence="3" id="KW-1185">Reference proteome</keyword>
<evidence type="ECO:0000313" key="3">
    <source>
        <dbReference type="Proteomes" id="UP001652622"/>
    </source>
</evidence>
<protein>
    <submittedName>
        <fullName evidence="4">Uncharacterized protein LOC132710656</fullName>
    </submittedName>
</protein>
<feature type="compositionally biased region" description="Polar residues" evidence="1">
    <location>
        <begin position="558"/>
        <end position="567"/>
    </location>
</feature>
<feature type="compositionally biased region" description="Acidic residues" evidence="1">
    <location>
        <begin position="150"/>
        <end position="164"/>
    </location>
</feature>